<evidence type="ECO:0000259" key="3">
    <source>
        <dbReference type="PROSITE" id="PS50006"/>
    </source>
</evidence>
<feature type="coiled-coil region" evidence="1">
    <location>
        <begin position="255"/>
        <end position="373"/>
    </location>
</feature>
<feature type="compositionally biased region" description="Polar residues" evidence="2">
    <location>
        <begin position="188"/>
        <end position="210"/>
    </location>
</feature>
<feature type="domain" description="FHA" evidence="3">
    <location>
        <begin position="38"/>
        <end position="94"/>
    </location>
</feature>
<evidence type="ECO:0000313" key="4">
    <source>
        <dbReference type="EMBL" id="KAE9002505.1"/>
    </source>
</evidence>
<evidence type="ECO:0000256" key="2">
    <source>
        <dbReference type="SAM" id="MobiDB-lite"/>
    </source>
</evidence>
<evidence type="ECO:0000313" key="7">
    <source>
        <dbReference type="Proteomes" id="UP000434957"/>
    </source>
</evidence>
<accession>A0A6A4E2I6</accession>
<name>A0A6A4E2I6_9STRA</name>
<feature type="compositionally biased region" description="Basic and acidic residues" evidence="2">
    <location>
        <begin position="150"/>
        <end position="162"/>
    </location>
</feature>
<gene>
    <name evidence="4" type="ORF">PR001_g18227</name>
    <name evidence="5" type="ORF">PR003_g18858</name>
</gene>
<dbReference type="Pfam" id="PF00498">
    <property type="entry name" value="FHA"/>
    <property type="match status" value="1"/>
</dbReference>
<sequence length="555" mass="61409">MSSSPPLPPLLPWGRLVLISTGHRSSVPDHFDLSRSQHYVGRVANRCDLHIPKDYISGLHSIIRLKGKDSRGEPIVEIEDQSSRYGTWVDHVKVGYRRKATLKKGGVVHFVDPDARGMSTIGYRLEILPSGLTEENAAVHAQTSADEMSVADRTRKRTHEETQCTQSPTKLMLSPPRPRPVKKIRRVTSSQQSNEGEASQSLSEPDNTPATQSAPQSVPPVPSSTAAGKRRRRPDVPTAPDNTLTDLKNKYGTIILNKEVELQDKSVQLKKAEQELDTLRKENEALKKKHEEELAKIKAEADTELKKVKADAAKQEEDSNKALSELRQERDGLKRAIQQILADPKAPHQVRSVVELEAKILELKRKLQANQDELALQSHLGRPQTTPPSKKRVVEAERQQQLTTELGQNQRETAELYNALAKLSEKAAQVREQLRVVPDPSNLSGSSQSQDSLDSGRIRSARRDSQLSAASNEHSEPSPGDRLQTLDEETKSGDASQGLPPLFSIYGARPSPDESNRPATLSQPQFFRPVVGIAATGDEESKTQQDEAKDETSSP</sequence>
<evidence type="ECO:0000313" key="6">
    <source>
        <dbReference type="Proteomes" id="UP000429607"/>
    </source>
</evidence>
<dbReference type="Gene3D" id="2.60.200.20">
    <property type="match status" value="1"/>
</dbReference>
<dbReference type="Proteomes" id="UP000429607">
    <property type="component" value="Unassembled WGS sequence"/>
</dbReference>
<dbReference type="SUPFAM" id="SSF49879">
    <property type="entry name" value="SMAD/FHA domain"/>
    <property type="match status" value="1"/>
</dbReference>
<keyword evidence="7" id="KW-1185">Reference proteome</keyword>
<feature type="compositionally biased region" description="Basic and acidic residues" evidence="2">
    <location>
        <begin position="454"/>
        <end position="465"/>
    </location>
</feature>
<feature type="compositionally biased region" description="Polar residues" evidence="2">
    <location>
        <begin position="399"/>
        <end position="410"/>
    </location>
</feature>
<dbReference type="CDD" id="cd00060">
    <property type="entry name" value="FHA"/>
    <property type="match status" value="1"/>
</dbReference>
<feature type="region of interest" description="Disordered" evidence="2">
    <location>
        <begin position="435"/>
        <end position="555"/>
    </location>
</feature>
<evidence type="ECO:0000256" key="1">
    <source>
        <dbReference type="SAM" id="Coils"/>
    </source>
</evidence>
<dbReference type="InterPro" id="IPR000253">
    <property type="entry name" value="FHA_dom"/>
</dbReference>
<proteinExistence type="predicted"/>
<feature type="region of interest" description="Disordered" evidence="2">
    <location>
        <begin position="139"/>
        <end position="246"/>
    </location>
</feature>
<protein>
    <recommendedName>
        <fullName evidence="3">FHA domain-containing protein</fullName>
    </recommendedName>
</protein>
<organism evidence="5 7">
    <name type="scientific">Phytophthora rubi</name>
    <dbReference type="NCBI Taxonomy" id="129364"/>
    <lineage>
        <taxon>Eukaryota</taxon>
        <taxon>Sar</taxon>
        <taxon>Stramenopiles</taxon>
        <taxon>Oomycota</taxon>
        <taxon>Peronosporomycetes</taxon>
        <taxon>Peronosporales</taxon>
        <taxon>Peronosporaceae</taxon>
        <taxon>Phytophthora</taxon>
    </lineage>
</organism>
<dbReference type="AlphaFoldDB" id="A0A6A4E2I6"/>
<evidence type="ECO:0000313" key="5">
    <source>
        <dbReference type="EMBL" id="KAE9315927.1"/>
    </source>
</evidence>
<dbReference type="InterPro" id="IPR008984">
    <property type="entry name" value="SMAD_FHA_dom_sf"/>
</dbReference>
<feature type="compositionally biased region" description="Basic and acidic residues" evidence="2">
    <location>
        <begin position="539"/>
        <end position="555"/>
    </location>
</feature>
<dbReference type="PROSITE" id="PS50006">
    <property type="entry name" value="FHA_DOMAIN"/>
    <property type="match status" value="1"/>
</dbReference>
<dbReference type="EMBL" id="QXFV01001586">
    <property type="protein sequence ID" value="KAE9002505.1"/>
    <property type="molecule type" value="Genomic_DNA"/>
</dbReference>
<keyword evidence="1" id="KW-0175">Coiled coil</keyword>
<dbReference type="Proteomes" id="UP000434957">
    <property type="component" value="Unassembled WGS sequence"/>
</dbReference>
<comment type="caution">
    <text evidence="5">The sequence shown here is derived from an EMBL/GenBank/DDBJ whole genome shotgun (WGS) entry which is preliminary data.</text>
</comment>
<dbReference type="SMART" id="SM00240">
    <property type="entry name" value="FHA"/>
    <property type="match status" value="1"/>
</dbReference>
<feature type="region of interest" description="Disordered" evidence="2">
    <location>
        <begin position="376"/>
        <end position="410"/>
    </location>
</feature>
<reference evidence="5 7" key="1">
    <citation type="submission" date="2018-08" db="EMBL/GenBank/DDBJ databases">
        <title>Genomic investigation of the strawberry pathogen Phytophthora fragariae indicates pathogenicity is determined by transcriptional variation in three key races.</title>
        <authorList>
            <person name="Adams T.M."/>
            <person name="Armitage A.D."/>
            <person name="Sobczyk M.K."/>
            <person name="Bates H.J."/>
            <person name="Dunwell J.M."/>
            <person name="Nellist C.F."/>
            <person name="Harrison R.J."/>
        </authorList>
    </citation>
    <scope>NUCLEOTIDE SEQUENCE [LARGE SCALE GENOMIC DNA]</scope>
    <source>
        <strain evidence="4 6">SCRP249</strain>
        <strain evidence="5 7">SCRP333</strain>
    </source>
</reference>
<feature type="compositionally biased region" description="Low complexity" evidence="2">
    <location>
        <begin position="443"/>
        <end position="453"/>
    </location>
</feature>
<dbReference type="EMBL" id="QXFT01001545">
    <property type="protein sequence ID" value="KAE9315927.1"/>
    <property type="molecule type" value="Genomic_DNA"/>
</dbReference>